<feature type="compositionally biased region" description="Polar residues" evidence="9">
    <location>
        <begin position="380"/>
        <end position="389"/>
    </location>
</feature>
<dbReference type="PANTHER" id="PTHR46206:SF6">
    <property type="entry name" value="CYTOCHROME P450 MONOOXYGENASE AN1598-RELATED"/>
    <property type="match status" value="1"/>
</dbReference>
<organism evidence="11 12">
    <name type="scientific">Cadophora malorum</name>
    <dbReference type="NCBI Taxonomy" id="108018"/>
    <lineage>
        <taxon>Eukaryota</taxon>
        <taxon>Fungi</taxon>
        <taxon>Dikarya</taxon>
        <taxon>Ascomycota</taxon>
        <taxon>Pezizomycotina</taxon>
        <taxon>Leotiomycetes</taxon>
        <taxon>Helotiales</taxon>
        <taxon>Ploettnerulaceae</taxon>
        <taxon>Cadophora</taxon>
    </lineage>
</organism>
<gene>
    <name evidence="11" type="ORF">IFR04_005680</name>
</gene>
<comment type="caution">
    <text evidence="11">The sequence shown here is derived from an EMBL/GenBank/DDBJ whole genome shotgun (WGS) entry which is preliminary data.</text>
</comment>
<sequence length="530" mass="59711">MTSQSTLDHKGLLGSAFGSPLFLSAAGLLVVASFIRFLLIRPKKLDLPVVETPDSNDQREALVLGTAQYPDSPFIIQSRPPLVILPVSIINEVRNLPENKASFMQDVRRQFAYKQTDIGGEQPAIIQAVKIDLTRHIASTLDDLQEEIQYGFNKEFGPCEDWTPISLYGKMTRIVALLSGRVFVGRPLSREEEWIKATVMYTFYSMQAKDAINAYHPYLRSIVAPFIPELQNLKKFRRRGAELLMPILQQQLAKEDNEKIRRDDNDDEQGNMIAWMLKHTPESQRSDPMVLANNQMGLSMAAIHTTSMATTAAIYDLATYPEYVQPLRDEIQQVIDEDGQDVDGDGIVRLKKSSMPKLWKLDSFIKESQRFTPPGLPSGNRVTTSDITLSTGHTLPKGTRFGFAGWAIHQSATTPSFNPANNPSSKPVNEFDGLRYYNLRKIPGSENKHQYVTTSPDSLNFGHGNHACPGRFFASNEIKVVLIELLKSWDFRFKGDLEAKGGVDRRPKNMYSDVLCVPDTQAELEFKRRK</sequence>
<evidence type="ECO:0000256" key="10">
    <source>
        <dbReference type="SAM" id="Phobius"/>
    </source>
</evidence>
<keyword evidence="6 8" id="KW-0503">Monooxygenase</keyword>
<dbReference type="OrthoDB" id="1844152at2759"/>
<dbReference type="Pfam" id="PF00067">
    <property type="entry name" value="p450"/>
    <property type="match status" value="1"/>
</dbReference>
<dbReference type="Proteomes" id="UP000664132">
    <property type="component" value="Unassembled WGS sequence"/>
</dbReference>
<proteinExistence type="inferred from homology"/>
<keyword evidence="4 8" id="KW-0560">Oxidoreductase</keyword>
<evidence type="ECO:0000256" key="1">
    <source>
        <dbReference type="ARBA" id="ARBA00001971"/>
    </source>
</evidence>
<feature type="transmembrane region" description="Helical" evidence="10">
    <location>
        <begin position="20"/>
        <end position="39"/>
    </location>
</feature>
<dbReference type="CDD" id="cd11041">
    <property type="entry name" value="CYP503A1-like"/>
    <property type="match status" value="1"/>
</dbReference>
<dbReference type="Gene3D" id="1.10.630.10">
    <property type="entry name" value="Cytochrome P450"/>
    <property type="match status" value="1"/>
</dbReference>
<keyword evidence="7 8" id="KW-0349">Heme</keyword>
<evidence type="ECO:0000256" key="4">
    <source>
        <dbReference type="ARBA" id="ARBA00023002"/>
    </source>
</evidence>
<evidence type="ECO:0000313" key="12">
    <source>
        <dbReference type="Proteomes" id="UP000664132"/>
    </source>
</evidence>
<dbReference type="InterPro" id="IPR001128">
    <property type="entry name" value="Cyt_P450"/>
</dbReference>
<dbReference type="EMBL" id="JAFJYH010000070">
    <property type="protein sequence ID" value="KAG4421160.1"/>
    <property type="molecule type" value="Genomic_DNA"/>
</dbReference>
<feature type="binding site" description="axial binding residue" evidence="7">
    <location>
        <position position="468"/>
    </location>
    <ligand>
        <name>heme</name>
        <dbReference type="ChEBI" id="CHEBI:30413"/>
    </ligand>
    <ligandPart>
        <name>Fe</name>
        <dbReference type="ChEBI" id="CHEBI:18248"/>
    </ligandPart>
</feature>
<evidence type="ECO:0000256" key="9">
    <source>
        <dbReference type="SAM" id="MobiDB-lite"/>
    </source>
</evidence>
<keyword evidence="10" id="KW-1133">Transmembrane helix</keyword>
<keyword evidence="5 7" id="KW-0408">Iron</keyword>
<dbReference type="AlphaFoldDB" id="A0A8H7TL12"/>
<keyword evidence="10" id="KW-0812">Transmembrane</keyword>
<dbReference type="PROSITE" id="PS00086">
    <property type="entry name" value="CYTOCHROME_P450"/>
    <property type="match status" value="1"/>
</dbReference>
<evidence type="ECO:0000256" key="2">
    <source>
        <dbReference type="ARBA" id="ARBA00010617"/>
    </source>
</evidence>
<evidence type="ECO:0000313" key="11">
    <source>
        <dbReference type="EMBL" id="KAG4421160.1"/>
    </source>
</evidence>
<evidence type="ECO:0000256" key="8">
    <source>
        <dbReference type="RuleBase" id="RU000461"/>
    </source>
</evidence>
<evidence type="ECO:0000256" key="5">
    <source>
        <dbReference type="ARBA" id="ARBA00023004"/>
    </source>
</evidence>
<evidence type="ECO:0000256" key="3">
    <source>
        <dbReference type="ARBA" id="ARBA00022723"/>
    </source>
</evidence>
<evidence type="ECO:0000256" key="6">
    <source>
        <dbReference type="ARBA" id="ARBA00023033"/>
    </source>
</evidence>
<dbReference type="SUPFAM" id="SSF48264">
    <property type="entry name" value="Cytochrome P450"/>
    <property type="match status" value="1"/>
</dbReference>
<reference evidence="11" key="1">
    <citation type="submission" date="2021-02" db="EMBL/GenBank/DDBJ databases">
        <title>Genome sequence Cadophora malorum strain M34.</title>
        <authorList>
            <person name="Stefanovic E."/>
            <person name="Vu D."/>
            <person name="Scully C."/>
            <person name="Dijksterhuis J."/>
            <person name="Roader J."/>
            <person name="Houbraken J."/>
        </authorList>
    </citation>
    <scope>NUCLEOTIDE SEQUENCE</scope>
    <source>
        <strain evidence="11">M34</strain>
    </source>
</reference>
<dbReference type="GO" id="GO:0004497">
    <property type="term" value="F:monooxygenase activity"/>
    <property type="evidence" value="ECO:0007669"/>
    <property type="project" value="UniProtKB-KW"/>
</dbReference>
<comment type="similarity">
    <text evidence="2 8">Belongs to the cytochrome P450 family.</text>
</comment>
<evidence type="ECO:0008006" key="13">
    <source>
        <dbReference type="Google" id="ProtNLM"/>
    </source>
</evidence>
<dbReference type="GO" id="GO:0005506">
    <property type="term" value="F:iron ion binding"/>
    <property type="evidence" value="ECO:0007669"/>
    <property type="project" value="InterPro"/>
</dbReference>
<dbReference type="GO" id="GO:0016705">
    <property type="term" value="F:oxidoreductase activity, acting on paired donors, with incorporation or reduction of molecular oxygen"/>
    <property type="evidence" value="ECO:0007669"/>
    <property type="project" value="InterPro"/>
</dbReference>
<keyword evidence="10" id="KW-0472">Membrane</keyword>
<evidence type="ECO:0000256" key="7">
    <source>
        <dbReference type="PIRSR" id="PIRSR602403-1"/>
    </source>
</evidence>
<dbReference type="InterPro" id="IPR002403">
    <property type="entry name" value="Cyt_P450_E_grp-IV"/>
</dbReference>
<dbReference type="GO" id="GO:0020037">
    <property type="term" value="F:heme binding"/>
    <property type="evidence" value="ECO:0007669"/>
    <property type="project" value="InterPro"/>
</dbReference>
<dbReference type="InterPro" id="IPR017972">
    <property type="entry name" value="Cyt_P450_CS"/>
</dbReference>
<keyword evidence="12" id="KW-1185">Reference proteome</keyword>
<feature type="region of interest" description="Disordered" evidence="9">
    <location>
        <begin position="370"/>
        <end position="389"/>
    </location>
</feature>
<protein>
    <recommendedName>
        <fullName evidence="13">Cytochrome P450 monooxygenase</fullName>
    </recommendedName>
</protein>
<keyword evidence="3 7" id="KW-0479">Metal-binding</keyword>
<dbReference type="InterPro" id="IPR036396">
    <property type="entry name" value="Cyt_P450_sf"/>
</dbReference>
<dbReference type="PANTHER" id="PTHR46206">
    <property type="entry name" value="CYTOCHROME P450"/>
    <property type="match status" value="1"/>
</dbReference>
<comment type="cofactor">
    <cofactor evidence="1 7">
        <name>heme</name>
        <dbReference type="ChEBI" id="CHEBI:30413"/>
    </cofactor>
</comment>
<name>A0A8H7TL12_9HELO</name>
<accession>A0A8H7TL12</accession>
<dbReference type="PRINTS" id="PR00465">
    <property type="entry name" value="EP450IV"/>
</dbReference>